<dbReference type="CDD" id="cd12307">
    <property type="entry name" value="RRM_NIFK_like"/>
    <property type="match status" value="1"/>
</dbReference>
<dbReference type="GO" id="GO:0005730">
    <property type="term" value="C:nucleolus"/>
    <property type="evidence" value="ECO:0007669"/>
    <property type="project" value="UniProtKB-SubCell"/>
</dbReference>
<dbReference type="SMART" id="SM00360">
    <property type="entry name" value="RRM"/>
    <property type="match status" value="1"/>
</dbReference>
<evidence type="ECO:0000256" key="3">
    <source>
        <dbReference type="ARBA" id="ARBA00023242"/>
    </source>
</evidence>
<evidence type="ECO:0000256" key="5">
    <source>
        <dbReference type="SAM" id="MobiDB-lite"/>
    </source>
</evidence>
<evidence type="ECO:0000256" key="4">
    <source>
        <dbReference type="PROSITE-ProRule" id="PRU00176"/>
    </source>
</evidence>
<proteinExistence type="predicted"/>
<dbReference type="PANTHER" id="PTHR46754">
    <property type="entry name" value="MKI67 FHA DOMAIN-INTERACTING NUCLEOLAR PHOSPHOPROTEIN"/>
    <property type="match status" value="1"/>
</dbReference>
<feature type="domain" description="RRM" evidence="6">
    <location>
        <begin position="82"/>
        <end position="160"/>
    </location>
</feature>
<comment type="subcellular location">
    <subcellularLocation>
        <location evidence="1">Nucleus</location>
        <location evidence="1">Nucleolus</location>
    </subcellularLocation>
</comment>
<dbReference type="GeneID" id="85312816"/>
<gene>
    <name evidence="7" type="ORF">QBC33DRAFT_555364</name>
</gene>
<evidence type="ECO:0000313" key="8">
    <source>
        <dbReference type="Proteomes" id="UP001244011"/>
    </source>
</evidence>
<accession>A0AAJ0FQ25</accession>
<dbReference type="InterPro" id="IPR000504">
    <property type="entry name" value="RRM_dom"/>
</dbReference>
<sequence length="254" mass="27723">MAPERRKKDKSDRKEKKAAEVTVPKPQKKEKGKQKKEKETPATMPESQQEDKALIPAPSTQDADADAATAVVAATPAGGQPGVIYIGGIVYGFFEHQLREYLSQFSRVTRLRLSRNPRTGASRHYAFAEFADAGAAEVVARAMDGYLLMGNILRCRVVDPAAVHPDVWKGANRRFKRVPWAKMAGRRLERAATESAWLRRAAKEERRRAARADKLKEIGYEFDGPALKAAEAVAAVEGAEAVGAIEAAPAGGEE</sequence>
<dbReference type="GO" id="GO:0003723">
    <property type="term" value="F:RNA binding"/>
    <property type="evidence" value="ECO:0007669"/>
    <property type="project" value="UniProtKB-UniRule"/>
</dbReference>
<comment type="caution">
    <text evidence="7">The sequence shown here is derived from an EMBL/GenBank/DDBJ whole genome shotgun (WGS) entry which is preliminary data.</text>
</comment>
<keyword evidence="3" id="KW-0539">Nucleus</keyword>
<organism evidence="7 8">
    <name type="scientific">Phialemonium atrogriseum</name>
    <dbReference type="NCBI Taxonomy" id="1093897"/>
    <lineage>
        <taxon>Eukaryota</taxon>
        <taxon>Fungi</taxon>
        <taxon>Dikarya</taxon>
        <taxon>Ascomycota</taxon>
        <taxon>Pezizomycotina</taxon>
        <taxon>Sordariomycetes</taxon>
        <taxon>Sordariomycetidae</taxon>
        <taxon>Cephalothecales</taxon>
        <taxon>Cephalothecaceae</taxon>
        <taxon>Phialemonium</taxon>
    </lineage>
</organism>
<feature type="compositionally biased region" description="Basic residues" evidence="5">
    <location>
        <begin position="26"/>
        <end position="35"/>
    </location>
</feature>
<evidence type="ECO:0000259" key="6">
    <source>
        <dbReference type="PROSITE" id="PS50102"/>
    </source>
</evidence>
<dbReference type="Gene3D" id="3.30.70.330">
    <property type="match status" value="1"/>
</dbReference>
<evidence type="ECO:0000313" key="7">
    <source>
        <dbReference type="EMBL" id="KAK1770863.1"/>
    </source>
</evidence>
<feature type="compositionally biased region" description="Basic and acidic residues" evidence="5">
    <location>
        <begin position="1"/>
        <end position="19"/>
    </location>
</feature>
<dbReference type="Proteomes" id="UP001244011">
    <property type="component" value="Unassembled WGS sequence"/>
</dbReference>
<dbReference type="AlphaFoldDB" id="A0AAJ0FQ25"/>
<dbReference type="Pfam" id="PF00076">
    <property type="entry name" value="RRM_1"/>
    <property type="match status" value="1"/>
</dbReference>
<feature type="region of interest" description="Disordered" evidence="5">
    <location>
        <begin position="1"/>
        <end position="61"/>
    </location>
</feature>
<keyword evidence="2 4" id="KW-0694">RNA-binding</keyword>
<evidence type="ECO:0000256" key="2">
    <source>
        <dbReference type="ARBA" id="ARBA00022884"/>
    </source>
</evidence>
<dbReference type="SUPFAM" id="SSF54928">
    <property type="entry name" value="RNA-binding domain, RBD"/>
    <property type="match status" value="1"/>
</dbReference>
<dbReference type="PROSITE" id="PS50102">
    <property type="entry name" value="RRM"/>
    <property type="match status" value="1"/>
</dbReference>
<evidence type="ECO:0000256" key="1">
    <source>
        <dbReference type="ARBA" id="ARBA00004604"/>
    </source>
</evidence>
<dbReference type="InterPro" id="IPR012677">
    <property type="entry name" value="Nucleotide-bd_a/b_plait_sf"/>
</dbReference>
<reference evidence="7" key="1">
    <citation type="submission" date="2023-06" db="EMBL/GenBank/DDBJ databases">
        <title>Genome-scale phylogeny and comparative genomics of the fungal order Sordariales.</title>
        <authorList>
            <consortium name="Lawrence Berkeley National Laboratory"/>
            <person name="Hensen N."/>
            <person name="Bonometti L."/>
            <person name="Westerberg I."/>
            <person name="Brannstrom I.O."/>
            <person name="Guillou S."/>
            <person name="Cros-Aarteil S."/>
            <person name="Calhoun S."/>
            <person name="Haridas S."/>
            <person name="Kuo A."/>
            <person name="Mondo S."/>
            <person name="Pangilinan J."/>
            <person name="Riley R."/>
            <person name="Labutti K."/>
            <person name="Andreopoulos B."/>
            <person name="Lipzen A."/>
            <person name="Chen C."/>
            <person name="Yanf M."/>
            <person name="Daum C."/>
            <person name="Ng V."/>
            <person name="Clum A."/>
            <person name="Steindorff A."/>
            <person name="Ohm R."/>
            <person name="Martin F."/>
            <person name="Silar P."/>
            <person name="Natvig D."/>
            <person name="Lalanne C."/>
            <person name="Gautier V."/>
            <person name="Ament-Velasquez S.L."/>
            <person name="Kruys A."/>
            <person name="Hutchinson M.I."/>
            <person name="Powell A.J."/>
            <person name="Barry K."/>
            <person name="Miller A.N."/>
            <person name="Grigoriev I.V."/>
            <person name="Debuchy R."/>
            <person name="Gladieux P."/>
            <person name="Thoren M.H."/>
            <person name="Johannesson H."/>
        </authorList>
    </citation>
    <scope>NUCLEOTIDE SEQUENCE</scope>
    <source>
        <strain evidence="7">8032-3</strain>
    </source>
</reference>
<dbReference type="RefSeq" id="XP_060287076.1">
    <property type="nucleotide sequence ID" value="XM_060429629.1"/>
</dbReference>
<name>A0AAJ0FQ25_9PEZI</name>
<dbReference type="InterPro" id="IPR035979">
    <property type="entry name" value="RBD_domain_sf"/>
</dbReference>
<protein>
    <recommendedName>
        <fullName evidence="6">RRM domain-containing protein</fullName>
    </recommendedName>
</protein>
<keyword evidence="8" id="KW-1185">Reference proteome</keyword>
<dbReference type="EMBL" id="MU838999">
    <property type="protein sequence ID" value="KAK1770863.1"/>
    <property type="molecule type" value="Genomic_DNA"/>
</dbReference>